<keyword evidence="6" id="KW-1185">Reference proteome</keyword>
<feature type="region of interest" description="Disordered" evidence="3">
    <location>
        <begin position="488"/>
        <end position="540"/>
    </location>
</feature>
<dbReference type="InterPro" id="IPR027417">
    <property type="entry name" value="P-loop_NTPase"/>
</dbReference>
<name>A0AA88QAS0_9TELE</name>
<keyword evidence="2" id="KW-0547">Nucleotide-binding</keyword>
<dbReference type="PANTHER" id="PTHR32046">
    <property type="entry name" value="G DOMAIN-CONTAINING PROTEIN"/>
    <property type="match status" value="1"/>
</dbReference>
<dbReference type="PANTHER" id="PTHR32046:SF11">
    <property type="entry name" value="IMMUNE-ASSOCIATED NUCLEOTIDE-BINDING PROTEIN 10-LIKE"/>
    <property type="match status" value="1"/>
</dbReference>
<organism evidence="5 6">
    <name type="scientific">Cirrhinus molitorella</name>
    <name type="common">mud carp</name>
    <dbReference type="NCBI Taxonomy" id="172907"/>
    <lineage>
        <taxon>Eukaryota</taxon>
        <taxon>Metazoa</taxon>
        <taxon>Chordata</taxon>
        <taxon>Craniata</taxon>
        <taxon>Vertebrata</taxon>
        <taxon>Euteleostomi</taxon>
        <taxon>Actinopterygii</taxon>
        <taxon>Neopterygii</taxon>
        <taxon>Teleostei</taxon>
        <taxon>Ostariophysi</taxon>
        <taxon>Cypriniformes</taxon>
        <taxon>Cyprinidae</taxon>
        <taxon>Labeoninae</taxon>
        <taxon>Labeonini</taxon>
        <taxon>Cirrhinus</taxon>
    </lineage>
</organism>
<proteinExistence type="inferred from homology"/>
<dbReference type="PROSITE" id="PS00675">
    <property type="entry name" value="SIGMA54_INTERACT_1"/>
    <property type="match status" value="1"/>
</dbReference>
<feature type="region of interest" description="Disordered" evidence="3">
    <location>
        <begin position="581"/>
        <end position="604"/>
    </location>
</feature>
<dbReference type="FunFam" id="3.40.50.300:FF:003758">
    <property type="entry name" value="Zgc:171695"/>
    <property type="match status" value="1"/>
</dbReference>
<dbReference type="EMBL" id="JAUYZG010000005">
    <property type="protein sequence ID" value="KAK2906509.1"/>
    <property type="molecule type" value="Genomic_DNA"/>
</dbReference>
<evidence type="ECO:0000256" key="3">
    <source>
        <dbReference type="SAM" id="MobiDB-lite"/>
    </source>
</evidence>
<evidence type="ECO:0000256" key="1">
    <source>
        <dbReference type="ARBA" id="ARBA00008535"/>
    </source>
</evidence>
<evidence type="ECO:0000313" key="6">
    <source>
        <dbReference type="Proteomes" id="UP001187343"/>
    </source>
</evidence>
<comment type="caution">
    <text evidence="5">The sequence shown here is derived from an EMBL/GenBank/DDBJ whole genome shotgun (WGS) entry which is preliminary data.</text>
</comment>
<dbReference type="SUPFAM" id="SSF52540">
    <property type="entry name" value="P-loop containing nucleoside triphosphate hydrolases"/>
    <property type="match status" value="2"/>
</dbReference>
<sequence>MADQAASESENSSSTMSNKDQRDNISSVSDQTKVQNVQTNRSNYDVTLMNPGPPALYQLNTERKYFVETDKKVRQWTYGRRDRNKQNKVILMVGETGAGKTTMINTMVNYLLGVKFEDEEFYQITEEKENQDQTQSQTSEITVYEVFVEENPTSLTIIDTPGYGDNEGYEKDIEISKYLMKLFSDEEGIRYIDAVCFVIKASVNRLSGKEHYIFHSVLSLFGKDIEENIVFLFTHSDGGRPRDALSAIKKAEIPSRKDEDNQPVYFLFSNRQKEERDEESKHSDRSVWEMGERSINRFLTSLEEKNRKSVKMTLDVLKERRQLEACVSNLMERIYEKELQSEELEQIQEALKKNKDKIEKDENFDFKVKKVFKEKVPIVNEWWWNSKATCCSKFPECNKLNLVACGSDKISLVELPALFNTQLSEEEVMRQTHRCVSLCHPGVHVFIIIIPDAPLNNEDRAEIEEIQRIFSSRINKHIMILIKQNSEHQTAELNEETQKKSREREEERKKHEEEKERMKMMMDEERQNHEKERKRREDYNQRLKQEEESMKINRIRTKRERREEELKREIREQEKHQIEIRDETRTRDVQTRKTANENVKKEKEKLQIKYDTKREILMNRIENDRKKREEEYKTPMKVREDLQSKHEAEENKMKILMEKLNREREELMQKHKEEKERMKMNSESKKNNIKEK</sequence>
<dbReference type="InterPro" id="IPR025662">
    <property type="entry name" value="Sigma_54_int_dom_ATP-bd_1"/>
</dbReference>
<dbReference type="InterPro" id="IPR006703">
    <property type="entry name" value="G_AIG1"/>
</dbReference>
<dbReference type="AlphaFoldDB" id="A0AA88QAS0"/>
<feature type="compositionally biased region" description="Low complexity" evidence="3">
    <location>
        <begin position="7"/>
        <end position="18"/>
    </location>
</feature>
<feature type="compositionally biased region" description="Polar residues" evidence="3">
    <location>
        <begin position="24"/>
        <end position="45"/>
    </location>
</feature>
<feature type="domain" description="AIG1-type G" evidence="4">
    <location>
        <begin position="386"/>
        <end position="537"/>
    </location>
</feature>
<dbReference type="Gene3D" id="3.40.50.300">
    <property type="entry name" value="P-loop containing nucleotide triphosphate hydrolases"/>
    <property type="match status" value="2"/>
</dbReference>
<feature type="region of interest" description="Disordered" evidence="3">
    <location>
        <begin position="665"/>
        <end position="692"/>
    </location>
</feature>
<evidence type="ECO:0000313" key="5">
    <source>
        <dbReference type="EMBL" id="KAK2906509.1"/>
    </source>
</evidence>
<evidence type="ECO:0000259" key="4">
    <source>
        <dbReference type="Pfam" id="PF04548"/>
    </source>
</evidence>
<feature type="domain" description="AIG1-type G" evidence="4">
    <location>
        <begin position="90"/>
        <end position="246"/>
    </location>
</feature>
<dbReference type="Pfam" id="PF04548">
    <property type="entry name" value="AIG1"/>
    <property type="match status" value="2"/>
</dbReference>
<evidence type="ECO:0000256" key="2">
    <source>
        <dbReference type="ARBA" id="ARBA00022741"/>
    </source>
</evidence>
<feature type="region of interest" description="Disordered" evidence="3">
    <location>
        <begin position="1"/>
        <end position="49"/>
    </location>
</feature>
<reference evidence="5" key="1">
    <citation type="submission" date="2023-08" db="EMBL/GenBank/DDBJ databases">
        <title>Chromosome-level Genome Assembly of mud carp (Cirrhinus molitorella).</title>
        <authorList>
            <person name="Liu H."/>
        </authorList>
    </citation>
    <scope>NUCLEOTIDE SEQUENCE</scope>
    <source>
        <strain evidence="5">Prfri</strain>
        <tissue evidence="5">Muscle</tissue>
    </source>
</reference>
<accession>A0AA88QAS0</accession>
<comment type="similarity">
    <text evidence="1">Belongs to the TRAFAC class TrmE-Era-EngA-EngB-Septin-like GTPase superfamily. AIG1/Toc34/Toc159-like paraseptin GTPase family. IAN subfamily.</text>
</comment>
<protein>
    <recommendedName>
        <fullName evidence="4">AIG1-type G domain-containing protein</fullName>
    </recommendedName>
</protein>
<dbReference type="Proteomes" id="UP001187343">
    <property type="component" value="Unassembled WGS sequence"/>
</dbReference>
<gene>
    <name evidence="5" type="ORF">Q8A67_005494</name>
</gene>
<dbReference type="GO" id="GO:0005525">
    <property type="term" value="F:GTP binding"/>
    <property type="evidence" value="ECO:0007669"/>
    <property type="project" value="InterPro"/>
</dbReference>
<feature type="region of interest" description="Disordered" evidence="3">
    <location>
        <begin position="625"/>
        <end position="651"/>
    </location>
</feature>